<keyword evidence="1" id="KW-0145">Chemotaxis</keyword>
<evidence type="ECO:0000256" key="2">
    <source>
        <dbReference type="ARBA" id="ARBA00022801"/>
    </source>
</evidence>
<dbReference type="GO" id="GO:0006935">
    <property type="term" value="P:chemotaxis"/>
    <property type="evidence" value="ECO:0007669"/>
    <property type="project" value="UniProtKB-KW"/>
</dbReference>
<keyword evidence="4" id="KW-1185">Reference proteome</keyword>
<evidence type="ECO:0000313" key="4">
    <source>
        <dbReference type="Proteomes" id="UP000595332"/>
    </source>
</evidence>
<dbReference type="EMBL" id="AP014546">
    <property type="protein sequence ID" value="BBB28057.1"/>
    <property type="molecule type" value="Genomic_DNA"/>
</dbReference>
<reference evidence="3 4" key="1">
    <citation type="journal article" date="2008" name="Int. J. Syst. Evol. Microbiol.">
        <title>Neptunomonas japonica sp. nov., an Osedax japonicus symbiont-like bacterium isolated from sediment adjacent to sperm whale carcasses off Kagoshima, Japan.</title>
        <authorList>
            <person name="Miyazaki M."/>
            <person name="Nogi Y."/>
            <person name="Fujiwara Y."/>
            <person name="Kawato M."/>
            <person name="Kubokawa K."/>
            <person name="Horikoshi K."/>
        </authorList>
    </citation>
    <scope>NUCLEOTIDE SEQUENCE [LARGE SCALE GENOMIC DNA]</scope>
    <source>
        <strain evidence="3 4">JAMM 1380</strain>
    </source>
</reference>
<dbReference type="PANTHER" id="PTHR43693">
    <property type="entry name" value="PROTEIN PHOSPHATASE CHEZ"/>
    <property type="match status" value="1"/>
</dbReference>
<accession>A0A7R6PDJ0</accession>
<dbReference type="Gene3D" id="3.40.1550.10">
    <property type="entry name" value="CheC-like"/>
    <property type="match status" value="1"/>
</dbReference>
<sequence>MTDEMNALELDALQEVFNVGVGRAAASLSMLTNEPVSMSVPVIHILSPQRAAEFLDPRHDQNLTSVSQHFNGSFSGRALLIFPSINSLEVVRLMLGSDAPAEQLSEIEQDAMSEVGNIILNACFAIIAEMLNERFKCQLPTFSTGYISDILKPSMSEKQVLILQIRLGLENHKIEGFLAFLLGNESQTSLHKAIKLFLSNVEA</sequence>
<dbReference type="RefSeq" id="WP_201348795.1">
    <property type="nucleotide sequence ID" value="NZ_AP014546.1"/>
</dbReference>
<dbReference type="KEGG" id="njp:NEJAP_0098"/>
<gene>
    <name evidence="3" type="primary">cheC</name>
    <name evidence="3" type="ORF">NEJAP_0098</name>
</gene>
<organism evidence="3 4">
    <name type="scientific">Neptunomonas japonica JAMM 1380</name>
    <dbReference type="NCBI Taxonomy" id="1441457"/>
    <lineage>
        <taxon>Bacteria</taxon>
        <taxon>Pseudomonadati</taxon>
        <taxon>Pseudomonadota</taxon>
        <taxon>Gammaproteobacteria</taxon>
        <taxon>Oceanospirillales</taxon>
        <taxon>Oceanospirillaceae</taxon>
        <taxon>Neptunomonas</taxon>
    </lineage>
</organism>
<protein>
    <submittedName>
        <fullName evidence="3">Chemotaxis protein CheC</fullName>
    </submittedName>
</protein>
<dbReference type="InterPro" id="IPR028976">
    <property type="entry name" value="CheC-like_sf"/>
</dbReference>
<dbReference type="Proteomes" id="UP000595332">
    <property type="component" value="Chromosome"/>
</dbReference>
<dbReference type="CDD" id="cd17910">
    <property type="entry name" value="CheC_ClassII"/>
    <property type="match status" value="1"/>
</dbReference>
<evidence type="ECO:0000313" key="3">
    <source>
        <dbReference type="EMBL" id="BBB28057.1"/>
    </source>
</evidence>
<name>A0A7R6PDJ0_9GAMM</name>
<evidence type="ECO:0000256" key="1">
    <source>
        <dbReference type="ARBA" id="ARBA00022500"/>
    </source>
</evidence>
<dbReference type="AlphaFoldDB" id="A0A7R6PDJ0"/>
<dbReference type="InterPro" id="IPR050992">
    <property type="entry name" value="CheZ_family_phosphatases"/>
</dbReference>
<dbReference type="GO" id="GO:0016787">
    <property type="term" value="F:hydrolase activity"/>
    <property type="evidence" value="ECO:0007669"/>
    <property type="project" value="UniProtKB-KW"/>
</dbReference>
<dbReference type="PANTHER" id="PTHR43693:SF1">
    <property type="entry name" value="PROTEIN PHOSPHATASE CHEZ"/>
    <property type="match status" value="1"/>
</dbReference>
<keyword evidence="2" id="KW-0378">Hydrolase</keyword>
<proteinExistence type="predicted"/>
<dbReference type="SUPFAM" id="SSF103039">
    <property type="entry name" value="CheC-like"/>
    <property type="match status" value="1"/>
</dbReference>